<dbReference type="OrthoDB" id="249876at2"/>
<evidence type="ECO:0000256" key="2">
    <source>
        <dbReference type="SAM" id="SignalP"/>
    </source>
</evidence>
<dbReference type="AlphaFoldDB" id="A0A517XMW7"/>
<protein>
    <recommendedName>
        <fullName evidence="5">DUF1570 domain-containing protein</fullName>
    </recommendedName>
</protein>
<evidence type="ECO:0000313" key="3">
    <source>
        <dbReference type="EMBL" id="QDU18859.1"/>
    </source>
</evidence>
<dbReference type="RefSeq" id="WP_145234429.1">
    <property type="nucleotide sequence ID" value="NZ_CP036273.1"/>
</dbReference>
<keyword evidence="4" id="KW-1185">Reference proteome</keyword>
<dbReference type="KEGG" id="uli:ETAA1_07550"/>
<name>A0A517XMW7_9BACT</name>
<gene>
    <name evidence="3" type="ORF">ETAA1_07550</name>
</gene>
<reference evidence="3 4" key="1">
    <citation type="submission" date="2019-02" db="EMBL/GenBank/DDBJ databases">
        <title>Deep-cultivation of Planctomycetes and their phenomic and genomic characterization uncovers novel biology.</title>
        <authorList>
            <person name="Wiegand S."/>
            <person name="Jogler M."/>
            <person name="Boedeker C."/>
            <person name="Pinto D."/>
            <person name="Vollmers J."/>
            <person name="Rivas-Marin E."/>
            <person name="Kohn T."/>
            <person name="Peeters S.H."/>
            <person name="Heuer A."/>
            <person name="Rast P."/>
            <person name="Oberbeckmann S."/>
            <person name="Bunk B."/>
            <person name="Jeske O."/>
            <person name="Meyerdierks A."/>
            <person name="Storesund J.E."/>
            <person name="Kallscheuer N."/>
            <person name="Luecker S."/>
            <person name="Lage O.M."/>
            <person name="Pohl T."/>
            <person name="Merkel B.J."/>
            <person name="Hornburger P."/>
            <person name="Mueller R.-W."/>
            <person name="Bruemmer F."/>
            <person name="Labrenz M."/>
            <person name="Spormann A.M."/>
            <person name="Op den Camp H."/>
            <person name="Overmann J."/>
            <person name="Amann R."/>
            <person name="Jetten M.S.M."/>
            <person name="Mascher T."/>
            <person name="Medema M.H."/>
            <person name="Devos D.P."/>
            <person name="Kaster A.-K."/>
            <person name="Ovreas L."/>
            <person name="Rohde M."/>
            <person name="Galperin M.Y."/>
            <person name="Jogler C."/>
        </authorList>
    </citation>
    <scope>NUCLEOTIDE SEQUENCE [LARGE SCALE GENOMIC DNA]</scope>
    <source>
        <strain evidence="3 4">ETA_A1</strain>
    </source>
</reference>
<sequence length="308" mass="34566" precursor="true">MPCSPVRRRAAARLLGWAGALLTAAGCETLLPRPQPPEPVAETKSDVVPARGTEPGPPPATPPGKESTRRGPYVFYHDFTVDRADPLFAELEALPDQVCGELGLPPYTGIVQVFLFDTQDRYERYMRSRYRHLPTRRAYFIAEPRVGGGADDLKVFTWTGDHLRTDLRHELTHALLHGVLKDVPLWLDEGLAGYFELPPEQRGVNPQHLEMLRRGPFQPDLGRLERLDQVRQMEKPEYREAWAWVHLMLRGPAPGKAALAEYLQQLRGTDRPGPLMPRLREAIGDPDAALADHLARLAVPRTRAAAPR</sequence>
<feature type="signal peptide" evidence="2">
    <location>
        <begin position="1"/>
        <end position="24"/>
    </location>
</feature>
<feature type="chain" id="PRO_5022214096" description="DUF1570 domain-containing protein" evidence="2">
    <location>
        <begin position="25"/>
        <end position="308"/>
    </location>
</feature>
<evidence type="ECO:0000256" key="1">
    <source>
        <dbReference type="SAM" id="MobiDB-lite"/>
    </source>
</evidence>
<accession>A0A517XMW7</accession>
<evidence type="ECO:0000313" key="4">
    <source>
        <dbReference type="Proteomes" id="UP000319576"/>
    </source>
</evidence>
<dbReference type="EMBL" id="CP036273">
    <property type="protein sequence ID" value="QDU18859.1"/>
    <property type="molecule type" value="Genomic_DNA"/>
</dbReference>
<evidence type="ECO:0008006" key="5">
    <source>
        <dbReference type="Google" id="ProtNLM"/>
    </source>
</evidence>
<organism evidence="3 4">
    <name type="scientific">Urbifossiella limnaea</name>
    <dbReference type="NCBI Taxonomy" id="2528023"/>
    <lineage>
        <taxon>Bacteria</taxon>
        <taxon>Pseudomonadati</taxon>
        <taxon>Planctomycetota</taxon>
        <taxon>Planctomycetia</taxon>
        <taxon>Gemmatales</taxon>
        <taxon>Gemmataceae</taxon>
        <taxon>Urbifossiella</taxon>
    </lineage>
</organism>
<dbReference type="PROSITE" id="PS51257">
    <property type="entry name" value="PROKAR_LIPOPROTEIN"/>
    <property type="match status" value="1"/>
</dbReference>
<keyword evidence="2" id="KW-0732">Signal</keyword>
<dbReference type="Proteomes" id="UP000319576">
    <property type="component" value="Chromosome"/>
</dbReference>
<proteinExistence type="predicted"/>
<feature type="region of interest" description="Disordered" evidence="1">
    <location>
        <begin position="31"/>
        <end position="70"/>
    </location>
</feature>